<accession>A0ABY9E9I4</accession>
<name>A0ABY9E9I4_9GAMM</name>
<proteinExistence type="predicted"/>
<dbReference type="EMBL" id="CP098023">
    <property type="protein sequence ID" value="WKD48753.1"/>
    <property type="molecule type" value="Genomic_DNA"/>
</dbReference>
<dbReference type="RefSeq" id="WP_301414527.1">
    <property type="nucleotide sequence ID" value="NZ_CP098023.1"/>
</dbReference>
<evidence type="ECO:0000313" key="1">
    <source>
        <dbReference type="EMBL" id="WKD48753.1"/>
    </source>
</evidence>
<gene>
    <name evidence="1" type="ORF">M8T91_12635</name>
</gene>
<organism evidence="1 2">
    <name type="scientific">Microbulbifer spongiae</name>
    <dbReference type="NCBI Taxonomy" id="2944933"/>
    <lineage>
        <taxon>Bacteria</taxon>
        <taxon>Pseudomonadati</taxon>
        <taxon>Pseudomonadota</taxon>
        <taxon>Gammaproteobacteria</taxon>
        <taxon>Cellvibrionales</taxon>
        <taxon>Microbulbiferaceae</taxon>
        <taxon>Microbulbifer</taxon>
    </lineage>
</organism>
<reference evidence="1 2" key="1">
    <citation type="submission" date="2022-05" db="EMBL/GenBank/DDBJ databases">
        <title>Microbulbifer sp. nov., isolated from sponge.</title>
        <authorList>
            <person name="Gao L."/>
        </authorList>
    </citation>
    <scope>NUCLEOTIDE SEQUENCE [LARGE SCALE GENOMIC DNA]</scope>
    <source>
        <strain evidence="1 2">MI-G</strain>
    </source>
</reference>
<protein>
    <submittedName>
        <fullName evidence="1">Uncharacterized protein</fullName>
    </submittedName>
</protein>
<dbReference type="Proteomes" id="UP001321520">
    <property type="component" value="Chromosome"/>
</dbReference>
<sequence>MEEEVKRISLAYASYKYAHQAESPCSAFRLTLSKILANSKRISIILAMLFSCDLMATSIRCAEPTNAQRDTLHAWKLYGSSDYEFNAVISYGGHEINKIVILLNVSAMGLEAVIPLDYKTGNSKISGEFSVQGKWNEAVIIAYYGDGICDPKLLLRDFISS</sequence>
<keyword evidence="2" id="KW-1185">Reference proteome</keyword>
<evidence type="ECO:0000313" key="2">
    <source>
        <dbReference type="Proteomes" id="UP001321520"/>
    </source>
</evidence>